<keyword evidence="1" id="KW-0732">Signal</keyword>
<dbReference type="Pfam" id="PF18647">
    <property type="entry name" value="Fungal_lectin_2"/>
    <property type="match status" value="1"/>
</dbReference>
<dbReference type="AlphaFoldDB" id="A0A9P7YAF5"/>
<keyword evidence="3" id="KW-1185">Reference proteome</keyword>
<dbReference type="EMBL" id="MU251701">
    <property type="protein sequence ID" value="KAG9230104.1"/>
    <property type="molecule type" value="Genomic_DNA"/>
</dbReference>
<comment type="caution">
    <text evidence="2">The sequence shown here is derived from an EMBL/GenBank/DDBJ whole genome shotgun (WGS) entry which is preliminary data.</text>
</comment>
<dbReference type="OrthoDB" id="1896086at2759"/>
<evidence type="ECO:0000313" key="2">
    <source>
        <dbReference type="EMBL" id="KAG9230104.1"/>
    </source>
</evidence>
<evidence type="ECO:0000256" key="1">
    <source>
        <dbReference type="SAM" id="SignalP"/>
    </source>
</evidence>
<accession>A0A9P7YAF5</accession>
<feature type="signal peptide" evidence="1">
    <location>
        <begin position="1"/>
        <end position="17"/>
    </location>
</feature>
<organism evidence="2 3">
    <name type="scientific">Amylocarpus encephaloides</name>
    <dbReference type="NCBI Taxonomy" id="45428"/>
    <lineage>
        <taxon>Eukaryota</taxon>
        <taxon>Fungi</taxon>
        <taxon>Dikarya</taxon>
        <taxon>Ascomycota</taxon>
        <taxon>Pezizomycotina</taxon>
        <taxon>Leotiomycetes</taxon>
        <taxon>Helotiales</taxon>
        <taxon>Helotiales incertae sedis</taxon>
        <taxon>Amylocarpus</taxon>
    </lineage>
</organism>
<reference evidence="2" key="1">
    <citation type="journal article" date="2021" name="IMA Fungus">
        <title>Genomic characterization of three marine fungi, including Emericellopsis atlantica sp. nov. with signatures of a generalist lifestyle and marine biomass degradation.</title>
        <authorList>
            <person name="Hagestad O.C."/>
            <person name="Hou L."/>
            <person name="Andersen J.H."/>
            <person name="Hansen E.H."/>
            <person name="Altermark B."/>
            <person name="Li C."/>
            <person name="Kuhnert E."/>
            <person name="Cox R.J."/>
            <person name="Crous P.W."/>
            <person name="Spatafora J.W."/>
            <person name="Lail K."/>
            <person name="Amirebrahimi M."/>
            <person name="Lipzen A."/>
            <person name="Pangilinan J."/>
            <person name="Andreopoulos W."/>
            <person name="Hayes R.D."/>
            <person name="Ng V."/>
            <person name="Grigoriev I.V."/>
            <person name="Jackson S.A."/>
            <person name="Sutton T.D.S."/>
            <person name="Dobson A.D.W."/>
            <person name="Rama T."/>
        </authorList>
    </citation>
    <scope>NUCLEOTIDE SEQUENCE</scope>
    <source>
        <strain evidence="2">TRa018bII</strain>
    </source>
</reference>
<proteinExistence type="predicted"/>
<evidence type="ECO:0000313" key="3">
    <source>
        <dbReference type="Proteomes" id="UP000824998"/>
    </source>
</evidence>
<name>A0A9P7YAF5_9HELO</name>
<dbReference type="Proteomes" id="UP000824998">
    <property type="component" value="Unassembled WGS sequence"/>
</dbReference>
<sequence>MHPLALLPLLSSISALATPRSEVTIDITCQSNDNIKWVPQQTIQDAIDRFCPEATQQGTQDQNSGGIFRVYNGGTVFELSLSMEWASGSNFKPDLELCKVQMGRIMACVDTNNNPLGWRHGGHVQDATGSTPVGYIITPISTRYSHGNCGLHLRQGGEHVLPGYQDSYAVTLKDAKNNELGKSSGAIGEGTTTVKLDNRYYSLLTIEWARDAEKRGYIDTAKFNLGSQSWTPATQCKVGNWDYGQLGNGPWYQDMDCGFQC</sequence>
<feature type="chain" id="PRO_5040470529" evidence="1">
    <location>
        <begin position="18"/>
        <end position="261"/>
    </location>
</feature>
<gene>
    <name evidence="2" type="ORF">BJ875DRAFT_473148</name>
</gene>
<protein>
    <submittedName>
        <fullName evidence="2">Uncharacterized protein</fullName>
    </submittedName>
</protein>